<dbReference type="AlphaFoldDB" id="A0A0G0ZCB1"/>
<evidence type="ECO:0000256" key="1">
    <source>
        <dbReference type="SAM" id="MobiDB-lite"/>
    </source>
</evidence>
<feature type="region of interest" description="Disordered" evidence="1">
    <location>
        <begin position="49"/>
        <end position="68"/>
    </location>
</feature>
<proteinExistence type="predicted"/>
<reference evidence="2 3" key="1">
    <citation type="journal article" date="2015" name="Nature">
        <title>rRNA introns, odd ribosomes, and small enigmatic genomes across a large radiation of phyla.</title>
        <authorList>
            <person name="Brown C.T."/>
            <person name="Hug L.A."/>
            <person name="Thomas B.C."/>
            <person name="Sharon I."/>
            <person name="Castelle C.J."/>
            <person name="Singh A."/>
            <person name="Wilkins M.J."/>
            <person name="Williams K.H."/>
            <person name="Banfield J.F."/>
        </authorList>
    </citation>
    <scope>NUCLEOTIDE SEQUENCE [LARGE SCALE GENOMIC DNA]</scope>
</reference>
<dbReference type="AntiFam" id="ANF00011">
    <property type="entry name" value="tRNA translation"/>
</dbReference>
<evidence type="ECO:0000313" key="2">
    <source>
        <dbReference type="EMBL" id="KKS46347.1"/>
    </source>
</evidence>
<evidence type="ECO:0000313" key="3">
    <source>
        <dbReference type="Proteomes" id="UP000034320"/>
    </source>
</evidence>
<dbReference type="EMBL" id="LCDD01000018">
    <property type="protein sequence ID" value="KKS46347.1"/>
    <property type="molecule type" value="Genomic_DNA"/>
</dbReference>
<comment type="caution">
    <text evidence="2">The sequence shown here is derived from an EMBL/GenBank/DDBJ whole genome shotgun (WGS) entry which is preliminary data.</text>
</comment>
<organism evidence="2 3">
    <name type="scientific">Candidatus Gottesmanbacteria bacterium GW2011_GWA2_42_18</name>
    <dbReference type="NCBI Taxonomy" id="1618442"/>
    <lineage>
        <taxon>Bacteria</taxon>
        <taxon>Candidatus Gottesmaniibacteriota</taxon>
    </lineage>
</organism>
<protein>
    <submittedName>
        <fullName evidence="2">Uncharacterized protein</fullName>
    </submittedName>
</protein>
<feature type="compositionally biased region" description="Polar residues" evidence="1">
    <location>
        <begin position="49"/>
        <end position="58"/>
    </location>
</feature>
<dbReference type="Proteomes" id="UP000034320">
    <property type="component" value="Unassembled WGS sequence"/>
</dbReference>
<accession>A0A0G0ZCB1</accession>
<name>A0A0G0ZCB1_9BACT</name>
<sequence length="96" mass="11024">MKNNKTARAKNSTLKTEERKEKFKIDDKKVRFSWQEPYNFLAAEADAAKNSTWSGTRDSNSRPHGPKPCALPTELVPEGLFIFYKIPLALQVYLYS</sequence>
<gene>
    <name evidence="2" type="ORF">UV09_C0018G0023</name>
</gene>